<accession>F4WGN7</accession>
<reference evidence="1" key="1">
    <citation type="submission" date="2011-02" db="EMBL/GenBank/DDBJ databases">
        <title>The genome of the leaf-cutting ant Acromyrmex echinatior suggests key adaptations to social evolution and fungus farming.</title>
        <authorList>
            <person name="Nygaard S."/>
            <person name="Zhang G."/>
        </authorList>
    </citation>
    <scope>NUCLEOTIDE SEQUENCE</scope>
</reference>
<dbReference type="Proteomes" id="UP000007755">
    <property type="component" value="Unassembled WGS sequence"/>
</dbReference>
<evidence type="ECO:0000313" key="1">
    <source>
        <dbReference type="EMBL" id="EGI66635.1"/>
    </source>
</evidence>
<dbReference type="AlphaFoldDB" id="F4WGN7"/>
<organism evidence="2">
    <name type="scientific">Acromyrmex echinatior</name>
    <name type="common">Panamanian leafcutter ant</name>
    <name type="synonym">Acromyrmex octospinosus echinatior</name>
    <dbReference type="NCBI Taxonomy" id="103372"/>
    <lineage>
        <taxon>Eukaryota</taxon>
        <taxon>Metazoa</taxon>
        <taxon>Ecdysozoa</taxon>
        <taxon>Arthropoda</taxon>
        <taxon>Hexapoda</taxon>
        <taxon>Insecta</taxon>
        <taxon>Pterygota</taxon>
        <taxon>Neoptera</taxon>
        <taxon>Endopterygota</taxon>
        <taxon>Hymenoptera</taxon>
        <taxon>Apocrita</taxon>
        <taxon>Aculeata</taxon>
        <taxon>Formicoidea</taxon>
        <taxon>Formicidae</taxon>
        <taxon>Myrmicinae</taxon>
        <taxon>Acromyrmex</taxon>
    </lineage>
</organism>
<keyword evidence="2" id="KW-1185">Reference proteome</keyword>
<dbReference type="EMBL" id="GL888141">
    <property type="protein sequence ID" value="EGI66635.1"/>
    <property type="molecule type" value="Genomic_DNA"/>
</dbReference>
<proteinExistence type="predicted"/>
<name>F4WGN7_ACREC</name>
<protein>
    <submittedName>
        <fullName evidence="1">Uncharacterized protein</fullName>
    </submittedName>
</protein>
<gene>
    <name evidence="1" type="ORF">G5I_04824</name>
</gene>
<sequence>MFVPTFVNLQGFIVNKKLIVKEVAVLKQEIVLTHYIFTSSAPWKFLTRSDRSSWLIAYHHGLLRALRHGPSKRICTSKIDRAKGIPSVVAKSAKSIAIEEKSEILGMFWRKGVKIANVLIINVIDAIENHKV</sequence>
<evidence type="ECO:0000313" key="2">
    <source>
        <dbReference type="Proteomes" id="UP000007755"/>
    </source>
</evidence>
<dbReference type="OrthoDB" id="7612378at2759"/>
<dbReference type="InParanoid" id="F4WGN7"/>